<dbReference type="Gene3D" id="3.30.420.40">
    <property type="match status" value="3"/>
</dbReference>
<dbReference type="AlphaFoldDB" id="A0A3B0ZY27"/>
<protein>
    <submittedName>
        <fullName evidence="3">Uncharacterized chaperone protein YegD</fullName>
    </submittedName>
</protein>
<evidence type="ECO:0000256" key="1">
    <source>
        <dbReference type="ARBA" id="ARBA00022741"/>
    </source>
</evidence>
<keyword evidence="2" id="KW-0067">ATP-binding</keyword>
<dbReference type="InterPro" id="IPR013126">
    <property type="entry name" value="Hsp_70_fam"/>
</dbReference>
<dbReference type="GO" id="GO:0140662">
    <property type="term" value="F:ATP-dependent protein folding chaperone"/>
    <property type="evidence" value="ECO:0007669"/>
    <property type="project" value="InterPro"/>
</dbReference>
<accession>A0A3B0ZY27</accession>
<dbReference type="Pfam" id="PF00012">
    <property type="entry name" value="HSP70"/>
    <property type="match status" value="2"/>
</dbReference>
<name>A0A3B0ZY27_9ZZZZ</name>
<dbReference type="InterPro" id="IPR043129">
    <property type="entry name" value="ATPase_NBD"/>
</dbReference>
<sequence>MNAICGIDFGTSNSTIGVMDDGQPRLLPLEGDEITLPSALFFNFEENHTRFGRAAIENYIEGEYGRFMRSLKSILGSSLMLKSTQIKHRQLNYQQIIAEFIGELKQRAELQLNAPLDYVVAGRPVHFVDGDKTADDAAQTTLDAIYRDAGFKDVEFQFEPIAAALNYEQQLQKEALALIVDIGGGTSDFTIIRLSPENQNRADRADDILATGGVHIGGNDFDRRFNLATAMPALGMNSHMKGASRLKLPSAPYFNLATWHLIHHQYDPKNIHQMEQFRLHCEQPQLIDRLVRLLKNQDGHRLIGKIEACKIRLASQIETELNLNFIEQSLSLTCQRSEFDEATQAEVNGISETIKASLQSAQLKPEQINSIFLTGGTTGLPSVRNAVQAIFNDCEIVEGDRFGSVGLGLTLDAQRRFN</sequence>
<dbReference type="SUPFAM" id="SSF53067">
    <property type="entry name" value="Actin-like ATPase domain"/>
    <property type="match status" value="2"/>
</dbReference>
<dbReference type="PANTHER" id="PTHR19375">
    <property type="entry name" value="HEAT SHOCK PROTEIN 70KDA"/>
    <property type="match status" value="1"/>
</dbReference>
<dbReference type="GO" id="GO:0005524">
    <property type="term" value="F:ATP binding"/>
    <property type="evidence" value="ECO:0007669"/>
    <property type="project" value="UniProtKB-KW"/>
</dbReference>
<organism evidence="3">
    <name type="scientific">hydrothermal vent metagenome</name>
    <dbReference type="NCBI Taxonomy" id="652676"/>
    <lineage>
        <taxon>unclassified sequences</taxon>
        <taxon>metagenomes</taxon>
        <taxon>ecological metagenomes</taxon>
    </lineage>
</organism>
<evidence type="ECO:0000256" key="2">
    <source>
        <dbReference type="ARBA" id="ARBA00022840"/>
    </source>
</evidence>
<dbReference type="EMBL" id="UOFQ01000023">
    <property type="protein sequence ID" value="VAW85486.1"/>
    <property type="molecule type" value="Genomic_DNA"/>
</dbReference>
<dbReference type="InterPro" id="IPR018181">
    <property type="entry name" value="Heat_shock_70_CS"/>
</dbReference>
<dbReference type="InterPro" id="IPR042054">
    <property type="entry name" value="YegD-like"/>
</dbReference>
<proteinExistence type="predicted"/>
<dbReference type="PROSITE" id="PS00329">
    <property type="entry name" value="HSP70_2"/>
    <property type="match status" value="1"/>
</dbReference>
<dbReference type="CDD" id="cd10231">
    <property type="entry name" value="ASKHA_NBD_HSP70_YegD-like"/>
    <property type="match status" value="1"/>
</dbReference>
<keyword evidence="1" id="KW-0547">Nucleotide-binding</keyword>
<evidence type="ECO:0000313" key="3">
    <source>
        <dbReference type="EMBL" id="VAW85486.1"/>
    </source>
</evidence>
<gene>
    <name evidence="3" type="ORF">MNBD_GAMMA17-1903</name>
</gene>
<dbReference type="Gene3D" id="3.90.640.10">
    <property type="entry name" value="Actin, Chain A, domain 4"/>
    <property type="match status" value="1"/>
</dbReference>
<reference evidence="3" key="1">
    <citation type="submission" date="2018-06" db="EMBL/GenBank/DDBJ databases">
        <authorList>
            <person name="Zhirakovskaya E."/>
        </authorList>
    </citation>
    <scope>NUCLEOTIDE SEQUENCE</scope>
</reference>